<sequence>MFLSGSSVKSRIINYKFVVYHLHPLAPRTMESQTFYQPNHMIPGILLIRYHSSEESVVVRILPFLRRHCGCEYTIL</sequence>
<evidence type="ECO:0000313" key="1">
    <source>
        <dbReference type="EMBL" id="KAK1291393.1"/>
    </source>
</evidence>
<reference evidence="1" key="1">
    <citation type="journal article" date="2023" name="Nat. Commun.">
        <title>Diploid and tetraploid genomes of Acorus and the evolution of monocots.</title>
        <authorList>
            <person name="Ma L."/>
            <person name="Liu K.W."/>
            <person name="Li Z."/>
            <person name="Hsiao Y.Y."/>
            <person name="Qi Y."/>
            <person name="Fu T."/>
            <person name="Tang G.D."/>
            <person name="Zhang D."/>
            <person name="Sun W.H."/>
            <person name="Liu D.K."/>
            <person name="Li Y."/>
            <person name="Chen G.Z."/>
            <person name="Liu X.D."/>
            <person name="Liao X.Y."/>
            <person name="Jiang Y.T."/>
            <person name="Yu X."/>
            <person name="Hao Y."/>
            <person name="Huang J."/>
            <person name="Zhao X.W."/>
            <person name="Ke S."/>
            <person name="Chen Y.Y."/>
            <person name="Wu W.L."/>
            <person name="Hsu J.L."/>
            <person name="Lin Y.F."/>
            <person name="Huang M.D."/>
            <person name="Li C.Y."/>
            <person name="Huang L."/>
            <person name="Wang Z.W."/>
            <person name="Zhao X."/>
            <person name="Zhong W.Y."/>
            <person name="Peng D.H."/>
            <person name="Ahmad S."/>
            <person name="Lan S."/>
            <person name="Zhang J.S."/>
            <person name="Tsai W.C."/>
            <person name="Van de Peer Y."/>
            <person name="Liu Z.J."/>
        </authorList>
    </citation>
    <scope>NUCLEOTIDE SEQUENCE</scope>
    <source>
        <strain evidence="1">CP</strain>
    </source>
</reference>
<name>A0AAV9CT01_ACOCL</name>
<proteinExistence type="predicted"/>
<comment type="caution">
    <text evidence="1">The sequence shown here is derived from an EMBL/GenBank/DDBJ whole genome shotgun (WGS) entry which is preliminary data.</text>
</comment>
<reference evidence="1" key="2">
    <citation type="submission" date="2023-06" db="EMBL/GenBank/DDBJ databases">
        <authorList>
            <person name="Ma L."/>
            <person name="Liu K.-W."/>
            <person name="Li Z."/>
            <person name="Hsiao Y.-Y."/>
            <person name="Qi Y."/>
            <person name="Fu T."/>
            <person name="Tang G."/>
            <person name="Zhang D."/>
            <person name="Sun W.-H."/>
            <person name="Liu D.-K."/>
            <person name="Li Y."/>
            <person name="Chen G.-Z."/>
            <person name="Liu X.-D."/>
            <person name="Liao X.-Y."/>
            <person name="Jiang Y.-T."/>
            <person name="Yu X."/>
            <person name="Hao Y."/>
            <person name="Huang J."/>
            <person name="Zhao X.-W."/>
            <person name="Ke S."/>
            <person name="Chen Y.-Y."/>
            <person name="Wu W.-L."/>
            <person name="Hsu J.-L."/>
            <person name="Lin Y.-F."/>
            <person name="Huang M.-D."/>
            <person name="Li C.-Y."/>
            <person name="Huang L."/>
            <person name="Wang Z.-W."/>
            <person name="Zhao X."/>
            <person name="Zhong W.-Y."/>
            <person name="Peng D.-H."/>
            <person name="Ahmad S."/>
            <person name="Lan S."/>
            <person name="Zhang J.-S."/>
            <person name="Tsai W.-C."/>
            <person name="Van De Peer Y."/>
            <person name="Liu Z.-J."/>
        </authorList>
    </citation>
    <scope>NUCLEOTIDE SEQUENCE</scope>
    <source>
        <strain evidence="1">CP</strain>
        <tissue evidence="1">Leaves</tissue>
    </source>
</reference>
<dbReference type="Proteomes" id="UP001180020">
    <property type="component" value="Unassembled WGS sequence"/>
</dbReference>
<accession>A0AAV9CT01</accession>
<organism evidence="1 2">
    <name type="scientific">Acorus calamus</name>
    <name type="common">Sweet flag</name>
    <dbReference type="NCBI Taxonomy" id="4465"/>
    <lineage>
        <taxon>Eukaryota</taxon>
        <taxon>Viridiplantae</taxon>
        <taxon>Streptophyta</taxon>
        <taxon>Embryophyta</taxon>
        <taxon>Tracheophyta</taxon>
        <taxon>Spermatophyta</taxon>
        <taxon>Magnoliopsida</taxon>
        <taxon>Liliopsida</taxon>
        <taxon>Acoraceae</taxon>
        <taxon>Acorus</taxon>
    </lineage>
</organism>
<keyword evidence="2" id="KW-1185">Reference proteome</keyword>
<evidence type="ECO:0000313" key="2">
    <source>
        <dbReference type="Proteomes" id="UP001180020"/>
    </source>
</evidence>
<gene>
    <name evidence="1" type="ORF">QJS10_CPB17g01216</name>
</gene>
<dbReference type="AlphaFoldDB" id="A0AAV9CT01"/>
<protein>
    <submittedName>
        <fullName evidence="1">Uncharacterized protein</fullName>
    </submittedName>
</protein>
<dbReference type="EMBL" id="JAUJYO010000017">
    <property type="protein sequence ID" value="KAK1291393.1"/>
    <property type="molecule type" value="Genomic_DNA"/>
</dbReference>